<gene>
    <name evidence="1" type="ORF">VNO80_15159</name>
</gene>
<evidence type="ECO:0000313" key="1">
    <source>
        <dbReference type="EMBL" id="KAK7355895.1"/>
    </source>
</evidence>
<organism evidence="1 2">
    <name type="scientific">Phaseolus coccineus</name>
    <name type="common">Scarlet runner bean</name>
    <name type="synonym">Phaseolus multiflorus</name>
    <dbReference type="NCBI Taxonomy" id="3886"/>
    <lineage>
        <taxon>Eukaryota</taxon>
        <taxon>Viridiplantae</taxon>
        <taxon>Streptophyta</taxon>
        <taxon>Embryophyta</taxon>
        <taxon>Tracheophyta</taxon>
        <taxon>Spermatophyta</taxon>
        <taxon>Magnoliopsida</taxon>
        <taxon>eudicotyledons</taxon>
        <taxon>Gunneridae</taxon>
        <taxon>Pentapetalae</taxon>
        <taxon>rosids</taxon>
        <taxon>fabids</taxon>
        <taxon>Fabales</taxon>
        <taxon>Fabaceae</taxon>
        <taxon>Papilionoideae</taxon>
        <taxon>50 kb inversion clade</taxon>
        <taxon>NPAAA clade</taxon>
        <taxon>indigoferoid/millettioid clade</taxon>
        <taxon>Phaseoleae</taxon>
        <taxon>Phaseolus</taxon>
    </lineage>
</organism>
<sequence>MGIVQRAVERGVLRQSDEALDGCVVYRGLRVQNEGKCRLTSAVGICHEQNIKQGEEGGNAVETKRSRWD</sequence>
<dbReference type="Proteomes" id="UP001374584">
    <property type="component" value="Unassembled WGS sequence"/>
</dbReference>
<accession>A0AAN9QZ23</accession>
<protein>
    <submittedName>
        <fullName evidence="1">Uncharacterized protein</fullName>
    </submittedName>
</protein>
<comment type="caution">
    <text evidence="1">The sequence shown here is derived from an EMBL/GenBank/DDBJ whole genome shotgun (WGS) entry which is preliminary data.</text>
</comment>
<name>A0AAN9QZ23_PHACN</name>
<evidence type="ECO:0000313" key="2">
    <source>
        <dbReference type="Proteomes" id="UP001374584"/>
    </source>
</evidence>
<reference evidence="1 2" key="1">
    <citation type="submission" date="2024-01" db="EMBL/GenBank/DDBJ databases">
        <title>The genomes of 5 underutilized Papilionoideae crops provide insights into root nodulation and disease resistanc.</title>
        <authorList>
            <person name="Jiang F."/>
        </authorList>
    </citation>
    <scope>NUCLEOTIDE SEQUENCE [LARGE SCALE GENOMIC DNA]</scope>
    <source>
        <strain evidence="1">JINMINGXINNONG_FW02</strain>
        <tissue evidence="1">Leaves</tissue>
    </source>
</reference>
<dbReference type="EMBL" id="JAYMYR010000006">
    <property type="protein sequence ID" value="KAK7355895.1"/>
    <property type="molecule type" value="Genomic_DNA"/>
</dbReference>
<dbReference type="AlphaFoldDB" id="A0AAN9QZ23"/>
<keyword evidence="2" id="KW-1185">Reference proteome</keyword>
<proteinExistence type="predicted"/>